<dbReference type="InterPro" id="IPR036612">
    <property type="entry name" value="KH_dom_type_1_sf"/>
</dbReference>
<evidence type="ECO:0000256" key="3">
    <source>
        <dbReference type="ARBA" id="ARBA00030267"/>
    </source>
</evidence>
<dbReference type="eggNOG" id="KOG1960">
    <property type="taxonomic scope" value="Eukaryota"/>
</dbReference>
<proteinExistence type="inferred from homology"/>
<dbReference type="Gene3D" id="3.30.1370.10">
    <property type="entry name" value="K Homology domain, type 1"/>
    <property type="match status" value="1"/>
</dbReference>
<dbReference type="OrthoDB" id="397265at2759"/>
<evidence type="ECO:0000256" key="2">
    <source>
        <dbReference type="ARBA" id="ARBA00017795"/>
    </source>
</evidence>
<dbReference type="InterPro" id="IPR047889">
    <property type="entry name" value="KHDC4_KH-I_second"/>
</dbReference>
<keyword evidence="5" id="KW-0694">RNA-binding</keyword>
<dbReference type="GO" id="GO:0003723">
    <property type="term" value="F:RNA binding"/>
    <property type="evidence" value="ECO:0007669"/>
    <property type="project" value="UniProtKB-UniRule"/>
</dbReference>
<dbReference type="SUPFAM" id="SSF54791">
    <property type="entry name" value="Eukaryotic type KH-domain (KH-domain type I)"/>
    <property type="match status" value="1"/>
</dbReference>
<evidence type="ECO:0000256" key="5">
    <source>
        <dbReference type="PROSITE-ProRule" id="PRU00117"/>
    </source>
</evidence>
<dbReference type="VEuPathDB" id="VectorBase:CPIJ010419"/>
<dbReference type="KEGG" id="cqu:CpipJ_CPIJ010419"/>
<dbReference type="PANTHER" id="PTHR15744:SF0">
    <property type="entry name" value="KH HOMOLOGY DOMAIN-CONTAINING PROTEIN 4"/>
    <property type="match status" value="1"/>
</dbReference>
<feature type="non-terminal residue" evidence="7">
    <location>
        <position position="83"/>
    </location>
</feature>
<gene>
    <name evidence="7" type="ORF">CpipJ_CPIJ010419</name>
</gene>
<evidence type="ECO:0000256" key="1">
    <source>
        <dbReference type="ARBA" id="ARBA00006093"/>
    </source>
</evidence>
<dbReference type="HOGENOM" id="CLU_2564923_0_0_1"/>
<accession>B0WUC6</accession>
<dbReference type="InParanoid" id="B0WUC6"/>
<sequence length="83" mass="9100">MCVTKLLVGLDHAPMAFNVRQRIIGDGGTNLNYIRSETGAMVTLRGRGSLNIEPQTGQEAMEPLHLYIEHPTLEGLQNAKQLA</sequence>
<dbReference type="VEuPathDB" id="VectorBase:CQUJHB005420"/>
<dbReference type="PROSITE" id="PS50084">
    <property type="entry name" value="KH_TYPE_1"/>
    <property type="match status" value="1"/>
</dbReference>
<dbReference type="EMBL" id="DS232103">
    <property type="protein sequence ID" value="EDS34898.1"/>
    <property type="molecule type" value="Genomic_DNA"/>
</dbReference>
<dbReference type="InterPro" id="IPR031121">
    <property type="entry name" value="RIK/BLOM7"/>
</dbReference>
<dbReference type="FunFam" id="3.30.1370.10:FF:000037">
    <property type="entry name" value="KH domain protein"/>
    <property type="match status" value="1"/>
</dbReference>
<organism>
    <name type="scientific">Culex quinquefasciatus</name>
    <name type="common">Southern house mosquito</name>
    <name type="synonym">Culex pungens</name>
    <dbReference type="NCBI Taxonomy" id="7176"/>
    <lineage>
        <taxon>Eukaryota</taxon>
        <taxon>Metazoa</taxon>
        <taxon>Ecdysozoa</taxon>
        <taxon>Arthropoda</taxon>
        <taxon>Hexapoda</taxon>
        <taxon>Insecta</taxon>
        <taxon>Pterygota</taxon>
        <taxon>Neoptera</taxon>
        <taxon>Endopterygota</taxon>
        <taxon>Diptera</taxon>
        <taxon>Nematocera</taxon>
        <taxon>Culicoidea</taxon>
        <taxon>Culicidae</taxon>
        <taxon>Culicinae</taxon>
        <taxon>Culicini</taxon>
        <taxon>Culex</taxon>
        <taxon>Culex</taxon>
    </lineage>
</organism>
<evidence type="ECO:0000313" key="7">
    <source>
        <dbReference type="EMBL" id="EDS34898.1"/>
    </source>
</evidence>
<reference evidence="7" key="1">
    <citation type="submission" date="2007-03" db="EMBL/GenBank/DDBJ databases">
        <title>Annotation of Culex pipiens quinquefasciatus.</title>
        <authorList>
            <consortium name="The Broad Institute Genome Sequencing Platform"/>
            <person name="Atkinson P.W."/>
            <person name="Hemingway J."/>
            <person name="Christensen B.M."/>
            <person name="Higgs S."/>
            <person name="Kodira C."/>
            <person name="Hannick L."/>
            <person name="Megy K."/>
            <person name="O'Leary S."/>
            <person name="Pearson M."/>
            <person name="Haas B.J."/>
            <person name="Mauceli E."/>
            <person name="Wortman J.R."/>
            <person name="Lee N.H."/>
            <person name="Guigo R."/>
            <person name="Stanke M."/>
            <person name="Alvarado L."/>
            <person name="Amedeo P."/>
            <person name="Antoine C.H."/>
            <person name="Arensburger P."/>
            <person name="Bidwell S.L."/>
            <person name="Crawford M."/>
            <person name="Camaro F."/>
            <person name="Devon K."/>
            <person name="Engels R."/>
            <person name="Hammond M."/>
            <person name="Howarth C."/>
            <person name="Koehrsen M."/>
            <person name="Lawson D."/>
            <person name="Montgomery P."/>
            <person name="Nene V."/>
            <person name="Nusbaum C."/>
            <person name="Puiu D."/>
            <person name="Romero-Severson J."/>
            <person name="Severson D.W."/>
            <person name="Shumway M."/>
            <person name="Sisk P."/>
            <person name="Stolte C."/>
            <person name="Zeng Q."/>
            <person name="Eisenstadt E."/>
            <person name="Fraser-Liggett C."/>
            <person name="Strausberg R."/>
            <person name="Galagan J."/>
            <person name="Birren B."/>
            <person name="Collins F.H."/>
        </authorList>
    </citation>
    <scope>NUCLEOTIDE SEQUENCE [LARGE SCALE GENOMIC DNA]</scope>
    <source>
        <strain evidence="7">JHB</strain>
    </source>
</reference>
<dbReference type="AlphaFoldDB" id="B0WUC6"/>
<dbReference type="InterPro" id="IPR055256">
    <property type="entry name" value="KH_1_KHDC4/BBP-like"/>
</dbReference>
<feature type="domain" description="KHDC4/BBP-like KH-domain type I" evidence="6">
    <location>
        <begin position="14"/>
        <end position="83"/>
    </location>
</feature>
<dbReference type="PANTHER" id="PTHR15744">
    <property type="entry name" value="BLOM7"/>
    <property type="match status" value="1"/>
</dbReference>
<comment type="function">
    <text evidence="4">RNA-binding protein involved in pre-mRNA splicing. Interacts with the PRP19C/Prp19 complex/NTC/Nineteen complex which is part of the spliceosome. Involved in regulating splice site selection. Binds preferentially RNA with A/C rich sequences and poly-C stretches.</text>
</comment>
<name>B0WUC6_CULQU</name>
<dbReference type="CDD" id="cd22386">
    <property type="entry name" value="KH-I_KHDC4_rpt2"/>
    <property type="match status" value="1"/>
</dbReference>
<comment type="similarity">
    <text evidence="1">Belongs to the KHDC4 family.</text>
</comment>
<dbReference type="STRING" id="7176.B0WUC6"/>
<dbReference type="GO" id="GO:0005634">
    <property type="term" value="C:nucleus"/>
    <property type="evidence" value="ECO:0007669"/>
    <property type="project" value="InterPro"/>
</dbReference>
<evidence type="ECO:0000256" key="4">
    <source>
        <dbReference type="ARBA" id="ARBA00045732"/>
    </source>
</evidence>
<protein>
    <recommendedName>
        <fullName evidence="2">KH homology domain-containing protein 4</fullName>
    </recommendedName>
    <alternativeName>
        <fullName evidence="3">Brings lots of money 7</fullName>
    </alternativeName>
</protein>
<dbReference type="Pfam" id="PF22675">
    <property type="entry name" value="KH-I_KHDC4-BBP"/>
    <property type="match status" value="1"/>
</dbReference>
<evidence type="ECO:0000259" key="6">
    <source>
        <dbReference type="Pfam" id="PF22675"/>
    </source>
</evidence>